<organism evidence="1 2">
    <name type="scientific">Rhodonia placenta</name>
    <dbReference type="NCBI Taxonomy" id="104341"/>
    <lineage>
        <taxon>Eukaryota</taxon>
        <taxon>Fungi</taxon>
        <taxon>Dikarya</taxon>
        <taxon>Basidiomycota</taxon>
        <taxon>Agaricomycotina</taxon>
        <taxon>Agaricomycetes</taxon>
        <taxon>Polyporales</taxon>
        <taxon>Adustoporiaceae</taxon>
        <taxon>Rhodonia</taxon>
    </lineage>
</organism>
<dbReference type="EMBL" id="JADOXO010000100">
    <property type="protein sequence ID" value="KAF9813628.1"/>
    <property type="molecule type" value="Genomic_DNA"/>
</dbReference>
<protein>
    <submittedName>
        <fullName evidence="1">Uncharacterized protein</fullName>
    </submittedName>
</protein>
<gene>
    <name evidence="1" type="ORF">IEO21_05460</name>
</gene>
<evidence type="ECO:0000313" key="2">
    <source>
        <dbReference type="Proteomes" id="UP000639403"/>
    </source>
</evidence>
<reference evidence="1" key="1">
    <citation type="submission" date="2020-11" db="EMBL/GenBank/DDBJ databases">
        <authorList>
            <person name="Koelle M."/>
            <person name="Horta M.A.C."/>
            <person name="Nowrousian M."/>
            <person name="Ohm R.A."/>
            <person name="Benz P."/>
            <person name="Pilgard A."/>
        </authorList>
    </citation>
    <scope>NUCLEOTIDE SEQUENCE</scope>
    <source>
        <strain evidence="1">FPRL280</strain>
    </source>
</reference>
<name>A0A8H7U1L1_9APHY</name>
<dbReference type="Proteomes" id="UP000639403">
    <property type="component" value="Unassembled WGS sequence"/>
</dbReference>
<sequence>MITWCQWMTHLRNCDPSSLKNFFSHPWTLSTVSVSSNIICLGGGPCTKSSGPPQITASSLSYRQTLRRRCRTVHAQHLHTLPFCPGRN</sequence>
<comment type="caution">
    <text evidence="1">The sequence shown here is derived from an EMBL/GenBank/DDBJ whole genome shotgun (WGS) entry which is preliminary data.</text>
</comment>
<dbReference type="AlphaFoldDB" id="A0A8H7U1L1"/>
<accession>A0A8H7U1L1</accession>
<proteinExistence type="predicted"/>
<evidence type="ECO:0000313" key="1">
    <source>
        <dbReference type="EMBL" id="KAF9813628.1"/>
    </source>
</evidence>
<reference evidence="1" key="2">
    <citation type="journal article" name="Front. Microbiol.">
        <title>Degradative Capacity of Two Strains of Rhodonia placenta: From Phenotype to Genotype.</title>
        <authorList>
            <person name="Kolle M."/>
            <person name="Horta M.A.C."/>
            <person name="Nowrousian M."/>
            <person name="Ohm R.A."/>
            <person name="Benz J.P."/>
            <person name="Pilgard A."/>
        </authorList>
    </citation>
    <scope>NUCLEOTIDE SEQUENCE</scope>
    <source>
        <strain evidence="1">FPRL280</strain>
    </source>
</reference>